<evidence type="ECO:0000313" key="2">
    <source>
        <dbReference type="Proteomes" id="UP001168990"/>
    </source>
</evidence>
<accession>A0AA39FW44</accession>
<sequence length="68" mass="7849">MIDSSWLKHYVLANKDQGHEEITIKIGFDLRILLIYHHQNFVVSTDGVISIGAEFSALFHVLEGFRDY</sequence>
<reference evidence="1" key="2">
    <citation type="submission" date="2023-03" db="EMBL/GenBank/DDBJ databases">
        <authorList>
            <person name="Inwood S.N."/>
            <person name="Skelly J.G."/>
            <person name="Guhlin J."/>
            <person name="Harrop T.W.R."/>
            <person name="Goldson S.G."/>
            <person name="Dearden P.K."/>
        </authorList>
    </citation>
    <scope>NUCLEOTIDE SEQUENCE</scope>
    <source>
        <strain evidence="1">Irish</strain>
        <tissue evidence="1">Whole body</tissue>
    </source>
</reference>
<dbReference type="EMBL" id="JAQQBS010000001">
    <property type="protein sequence ID" value="KAK0176555.1"/>
    <property type="molecule type" value="Genomic_DNA"/>
</dbReference>
<organism evidence="1 2">
    <name type="scientific">Microctonus aethiopoides</name>
    <dbReference type="NCBI Taxonomy" id="144406"/>
    <lineage>
        <taxon>Eukaryota</taxon>
        <taxon>Metazoa</taxon>
        <taxon>Ecdysozoa</taxon>
        <taxon>Arthropoda</taxon>
        <taxon>Hexapoda</taxon>
        <taxon>Insecta</taxon>
        <taxon>Pterygota</taxon>
        <taxon>Neoptera</taxon>
        <taxon>Endopterygota</taxon>
        <taxon>Hymenoptera</taxon>
        <taxon>Apocrita</taxon>
        <taxon>Ichneumonoidea</taxon>
        <taxon>Braconidae</taxon>
        <taxon>Euphorinae</taxon>
        <taxon>Microctonus</taxon>
    </lineage>
</organism>
<reference evidence="1" key="1">
    <citation type="journal article" date="2023" name="bioRxiv">
        <title>Scaffold-level genome assemblies of two parasitoid biocontrol wasps reveal the parthenogenesis mechanism and an associated novel virus.</title>
        <authorList>
            <person name="Inwood S."/>
            <person name="Skelly J."/>
            <person name="Guhlin J."/>
            <person name="Harrop T."/>
            <person name="Goldson S."/>
            <person name="Dearden P."/>
        </authorList>
    </citation>
    <scope>NUCLEOTIDE SEQUENCE</scope>
    <source>
        <strain evidence="1">Irish</strain>
        <tissue evidence="1">Whole body</tissue>
    </source>
</reference>
<dbReference type="AlphaFoldDB" id="A0AA39FW44"/>
<comment type="caution">
    <text evidence="1">The sequence shown here is derived from an EMBL/GenBank/DDBJ whole genome shotgun (WGS) entry which is preliminary data.</text>
</comment>
<keyword evidence="2" id="KW-1185">Reference proteome</keyword>
<protein>
    <submittedName>
        <fullName evidence="1">Uncharacterized protein</fullName>
    </submittedName>
</protein>
<dbReference type="Proteomes" id="UP001168990">
    <property type="component" value="Unassembled WGS sequence"/>
</dbReference>
<proteinExistence type="predicted"/>
<evidence type="ECO:0000313" key="1">
    <source>
        <dbReference type="EMBL" id="KAK0176555.1"/>
    </source>
</evidence>
<gene>
    <name evidence="1" type="ORF">PV328_000676</name>
</gene>
<name>A0AA39FW44_9HYME</name>